<accession>A0A2D3V1J1</accession>
<protein>
    <recommendedName>
        <fullName evidence="4">non-reducing end alpha-L-arabinofuranosidase</fullName>
        <ecNumber evidence="4">3.2.1.55</ecNumber>
    </recommendedName>
</protein>
<dbReference type="AlphaFoldDB" id="A0A2D3V1J1"/>
<dbReference type="GO" id="GO:0046373">
    <property type="term" value="P:L-arabinose metabolic process"/>
    <property type="evidence" value="ECO:0007669"/>
    <property type="project" value="InterPro"/>
</dbReference>
<organism evidence="10 11">
    <name type="scientific">Ramularia collo-cygni</name>
    <dbReference type="NCBI Taxonomy" id="112498"/>
    <lineage>
        <taxon>Eukaryota</taxon>
        <taxon>Fungi</taxon>
        <taxon>Dikarya</taxon>
        <taxon>Ascomycota</taxon>
        <taxon>Pezizomycotina</taxon>
        <taxon>Dothideomycetes</taxon>
        <taxon>Dothideomycetidae</taxon>
        <taxon>Mycosphaerellales</taxon>
        <taxon>Mycosphaerellaceae</taxon>
        <taxon>Ramularia</taxon>
    </lineage>
</organism>
<dbReference type="Gene3D" id="3.20.20.80">
    <property type="entry name" value="Glycosidases"/>
    <property type="match status" value="1"/>
</dbReference>
<dbReference type="SMART" id="SM00813">
    <property type="entry name" value="Alpha-L-AF_C"/>
    <property type="match status" value="1"/>
</dbReference>
<gene>
    <name evidence="10" type="ORF">RCC_03220</name>
</gene>
<evidence type="ECO:0000313" key="11">
    <source>
        <dbReference type="Proteomes" id="UP000225277"/>
    </source>
</evidence>
<evidence type="ECO:0000256" key="8">
    <source>
        <dbReference type="ARBA" id="ARBA00037415"/>
    </source>
</evidence>
<evidence type="ECO:0000256" key="7">
    <source>
        <dbReference type="ARBA" id="ARBA00023295"/>
    </source>
</evidence>
<reference evidence="10 11" key="1">
    <citation type="submission" date="2016-03" db="EMBL/GenBank/DDBJ databases">
        <authorList>
            <person name="Ploux O."/>
        </authorList>
    </citation>
    <scope>NUCLEOTIDE SEQUENCE [LARGE SCALE GENOMIC DNA]</scope>
    <source>
        <strain evidence="10 11">URUG2</strain>
    </source>
</reference>
<dbReference type="RefSeq" id="XP_023624279.1">
    <property type="nucleotide sequence ID" value="XM_023768511.1"/>
</dbReference>
<dbReference type="GeneID" id="35598427"/>
<evidence type="ECO:0000259" key="9">
    <source>
        <dbReference type="SMART" id="SM00813"/>
    </source>
</evidence>
<dbReference type="GO" id="GO:0031222">
    <property type="term" value="P:arabinan catabolic process"/>
    <property type="evidence" value="ECO:0007669"/>
    <property type="project" value="UniProtKB-UniPathway"/>
</dbReference>
<evidence type="ECO:0000256" key="5">
    <source>
        <dbReference type="ARBA" id="ARBA00022801"/>
    </source>
</evidence>
<dbReference type="EC" id="3.2.1.55" evidence="4"/>
<evidence type="ECO:0000256" key="6">
    <source>
        <dbReference type="ARBA" id="ARBA00023277"/>
    </source>
</evidence>
<proteinExistence type="inferred from homology"/>
<dbReference type="UniPathway" id="UPA00667"/>
<dbReference type="OrthoDB" id="3032304at2759"/>
<dbReference type="InterPro" id="IPR013780">
    <property type="entry name" value="Glyco_hydro_b"/>
</dbReference>
<dbReference type="Gene3D" id="2.60.40.1180">
    <property type="entry name" value="Golgi alpha-mannosidase II"/>
    <property type="match status" value="1"/>
</dbReference>
<dbReference type="PANTHER" id="PTHR43576">
    <property type="entry name" value="ALPHA-L-ARABINOFURANOSIDASE C-RELATED"/>
    <property type="match status" value="1"/>
</dbReference>
<evidence type="ECO:0000256" key="4">
    <source>
        <dbReference type="ARBA" id="ARBA00012670"/>
    </source>
</evidence>
<dbReference type="SUPFAM" id="SSF51011">
    <property type="entry name" value="Glycosyl hydrolase domain"/>
    <property type="match status" value="1"/>
</dbReference>
<dbReference type="EMBL" id="FJUY01000004">
    <property type="protein sequence ID" value="CZT17386.1"/>
    <property type="molecule type" value="Genomic_DNA"/>
</dbReference>
<evidence type="ECO:0000256" key="1">
    <source>
        <dbReference type="ARBA" id="ARBA00001462"/>
    </source>
</evidence>
<dbReference type="InterPro" id="IPR055235">
    <property type="entry name" value="ASD1_cat"/>
</dbReference>
<keyword evidence="5" id="KW-0378">Hydrolase</keyword>
<keyword evidence="7" id="KW-0326">Glycosidase</keyword>
<keyword evidence="6" id="KW-0119">Carbohydrate metabolism</keyword>
<dbReference type="STRING" id="112498.A0A2D3V1J1"/>
<dbReference type="InterPro" id="IPR017853">
    <property type="entry name" value="GH"/>
</dbReference>
<comment type="catalytic activity">
    <reaction evidence="1">
        <text>Hydrolysis of terminal non-reducing alpha-L-arabinofuranoside residues in alpha-L-arabinosides.</text>
        <dbReference type="EC" id="3.2.1.55"/>
    </reaction>
</comment>
<comment type="pathway">
    <text evidence="2">Glycan metabolism; L-arabinan degradation.</text>
</comment>
<dbReference type="InterPro" id="IPR010720">
    <property type="entry name" value="Alpha-L-AF_C"/>
</dbReference>
<evidence type="ECO:0000256" key="2">
    <source>
        <dbReference type="ARBA" id="ARBA00004834"/>
    </source>
</evidence>
<feature type="domain" description="Alpha-L-arabinofuranosidase C-terminal" evidence="9">
    <location>
        <begin position="243"/>
        <end position="432"/>
    </location>
</feature>
<evidence type="ECO:0000256" key="3">
    <source>
        <dbReference type="ARBA" id="ARBA00007186"/>
    </source>
</evidence>
<sequence length="441" mass="49369">MRELKVPCVRYPGGNFVATYHWLDGVGPKEDRPKRPELAWLGTESNEFGTNEFMEWCEEVGCEPYLAFNFGTGTLDEALAWVEYCNSTQNTYYANLRRQHGREKPYGVKYWALGNECWGPWQVEQMTKEDYAKKAYQWAKALKLLDPSLVLILCGETGHSSWDHHVLTHCLKPDVHGLGGNSKASLIDMHSIHMYTASSDPVKNAIAPRSAERAIGICAGLIDLARIENGVRAEVPRQTICFDEWNVWDPTRAPGEEGAEEKYTLSDALAVAVWLNIFVRQSKYVGMANIAQSVNVISPLMTTPQGLVKQTTWWPLLLFSKFMRGATLATHVSCECYEGETEPTWLRAAGETPWLDVSAAMGDDGWVSLVVVNVNTTESFVVDLEGVPAGHVDVYTVTGEKWDVVNTTEVENVGVVESKWDGSGAFKFPRMSMTMLRWKPV</sequence>
<dbReference type="Pfam" id="PF22848">
    <property type="entry name" value="ASD1_dom"/>
    <property type="match status" value="1"/>
</dbReference>
<dbReference type="SUPFAM" id="SSF51445">
    <property type="entry name" value="(Trans)glycosidases"/>
    <property type="match status" value="1"/>
</dbReference>
<dbReference type="Pfam" id="PF06964">
    <property type="entry name" value="Alpha-L-AF_C"/>
    <property type="match status" value="1"/>
</dbReference>
<keyword evidence="11" id="KW-1185">Reference proteome</keyword>
<comment type="similarity">
    <text evidence="3">Belongs to the glycosyl hydrolase 51 family.</text>
</comment>
<name>A0A2D3V1J1_9PEZI</name>
<dbReference type="PANTHER" id="PTHR43576:SF3">
    <property type="entry name" value="ALPHA-L-ARABINOFURANOSIDASE C"/>
    <property type="match status" value="1"/>
</dbReference>
<evidence type="ECO:0000313" key="10">
    <source>
        <dbReference type="EMBL" id="CZT17386.1"/>
    </source>
</evidence>
<dbReference type="GO" id="GO:0046556">
    <property type="term" value="F:alpha-L-arabinofuranosidase activity"/>
    <property type="evidence" value="ECO:0007669"/>
    <property type="project" value="UniProtKB-EC"/>
</dbReference>
<dbReference type="Proteomes" id="UP000225277">
    <property type="component" value="Unassembled WGS sequence"/>
</dbReference>
<comment type="function">
    <text evidence="8">Alpha-L-arabinofuranosidase involved in the degradation of arabinoxylan, a major component of plant hemicellulose. Acts only on small linear 1,5-alpha-linked L-arabinofuranosyl oligosaccharides.</text>
</comment>